<gene>
    <name evidence="2" type="ORF">GCM10010357_33530</name>
</gene>
<dbReference type="Gene3D" id="3.40.50.720">
    <property type="entry name" value="NAD(P)-binding Rossmann-like Domain"/>
    <property type="match status" value="1"/>
</dbReference>
<dbReference type="Gene3D" id="1.10.1040.10">
    <property type="entry name" value="N-(1-d-carboxylethyl)-l-norvaline Dehydrogenase, domain 2"/>
    <property type="match status" value="1"/>
</dbReference>
<dbReference type="RefSeq" id="WP_344024945.1">
    <property type="nucleotide sequence ID" value="NZ_BAAABX010000037.1"/>
</dbReference>
<keyword evidence="3" id="KW-1185">Reference proteome</keyword>
<dbReference type="Proteomes" id="UP001500879">
    <property type="component" value="Unassembled WGS sequence"/>
</dbReference>
<organism evidence="2 3">
    <name type="scientific">Streptomyces luteireticuli</name>
    <dbReference type="NCBI Taxonomy" id="173858"/>
    <lineage>
        <taxon>Bacteria</taxon>
        <taxon>Bacillati</taxon>
        <taxon>Actinomycetota</taxon>
        <taxon>Actinomycetes</taxon>
        <taxon>Kitasatosporales</taxon>
        <taxon>Streptomycetaceae</taxon>
        <taxon>Streptomyces</taxon>
    </lineage>
</organism>
<evidence type="ECO:0000259" key="1">
    <source>
        <dbReference type="Pfam" id="PF09130"/>
    </source>
</evidence>
<name>A0ABN0YTG2_9ACTN</name>
<feature type="domain" description="Phosphogluconate dehydrogenase NAD-binding putative C-terminal" evidence="1">
    <location>
        <begin position="186"/>
        <end position="254"/>
    </location>
</feature>
<evidence type="ECO:0000313" key="3">
    <source>
        <dbReference type="Proteomes" id="UP001500879"/>
    </source>
</evidence>
<dbReference type="EMBL" id="BAAABX010000037">
    <property type="protein sequence ID" value="GAA0409744.1"/>
    <property type="molecule type" value="Genomic_DNA"/>
</dbReference>
<dbReference type="InterPro" id="IPR036291">
    <property type="entry name" value="NAD(P)-bd_dom_sf"/>
</dbReference>
<dbReference type="SUPFAM" id="SSF51735">
    <property type="entry name" value="NAD(P)-binding Rossmann-fold domains"/>
    <property type="match status" value="1"/>
</dbReference>
<dbReference type="Pfam" id="PF09130">
    <property type="entry name" value="DUF1932"/>
    <property type="match status" value="1"/>
</dbReference>
<protein>
    <submittedName>
        <fullName evidence="2">NAD(P)-dependent oxidoreductase</fullName>
    </submittedName>
</protein>
<dbReference type="InterPro" id="IPR013328">
    <property type="entry name" value="6PGD_dom2"/>
</dbReference>
<dbReference type="InterPro" id="IPR008927">
    <property type="entry name" value="6-PGluconate_DH-like_C_sf"/>
</dbReference>
<reference evidence="2 3" key="1">
    <citation type="journal article" date="2019" name="Int. J. Syst. Evol. Microbiol.">
        <title>The Global Catalogue of Microorganisms (GCM) 10K type strain sequencing project: providing services to taxonomists for standard genome sequencing and annotation.</title>
        <authorList>
            <consortium name="The Broad Institute Genomics Platform"/>
            <consortium name="The Broad Institute Genome Sequencing Center for Infectious Disease"/>
            <person name="Wu L."/>
            <person name="Ma J."/>
        </authorList>
    </citation>
    <scope>NUCLEOTIDE SEQUENCE [LARGE SCALE GENOMIC DNA]</scope>
    <source>
        <strain evidence="2 3">JCM 4788</strain>
    </source>
</reference>
<sequence length="278" mass="29079">MTTITLLHPGSMGAAVGAQAVAAGHRVLWVPEGRSQRTYERAEFAGLTSVPALGEALDVSSVAISVCPPAAAGDVAGKVNKHGFTGLYVEANAISPQRVQHMAADMAAHVLDGAITGPPPPGLRTTRLYLAGDPEAAEQVGKLFAGTAVEVRSAGETIGAASALKMAFATFQRPARTLAALAYALADAHQVTDLLLDEAARMPSEILSDPDYLPSVAARSWRWAPEMGEVAEALRAAELPTDLAEATAAVMRRWEPDKDRFDMPLAEALLHLKGPTGT</sequence>
<comment type="caution">
    <text evidence="2">The sequence shown here is derived from an EMBL/GenBank/DDBJ whole genome shotgun (WGS) entry which is preliminary data.</text>
</comment>
<dbReference type="SUPFAM" id="SSF48179">
    <property type="entry name" value="6-phosphogluconate dehydrogenase C-terminal domain-like"/>
    <property type="match status" value="1"/>
</dbReference>
<evidence type="ECO:0000313" key="2">
    <source>
        <dbReference type="EMBL" id="GAA0409744.1"/>
    </source>
</evidence>
<dbReference type="InterPro" id="IPR015814">
    <property type="entry name" value="Pgluconate_DH_NAD-bd_C"/>
</dbReference>
<accession>A0ABN0YTG2</accession>
<proteinExistence type="predicted"/>